<proteinExistence type="predicted"/>
<gene>
    <name evidence="2" type="ORF">Q9K02_10115</name>
</gene>
<organism evidence="2 3">
    <name type="scientific">Qipengyuania profundimaris</name>
    <dbReference type="NCBI Taxonomy" id="3067652"/>
    <lineage>
        <taxon>Bacteria</taxon>
        <taxon>Pseudomonadati</taxon>
        <taxon>Pseudomonadota</taxon>
        <taxon>Alphaproteobacteria</taxon>
        <taxon>Sphingomonadales</taxon>
        <taxon>Erythrobacteraceae</taxon>
        <taxon>Qipengyuania</taxon>
    </lineage>
</organism>
<dbReference type="RefSeq" id="WP_305932785.1">
    <property type="nucleotide sequence ID" value="NZ_JAVAIM010000001.1"/>
</dbReference>
<protein>
    <submittedName>
        <fullName evidence="2">Uncharacterized protein</fullName>
    </submittedName>
</protein>
<keyword evidence="1" id="KW-0812">Transmembrane</keyword>
<reference evidence="2 3" key="1">
    <citation type="submission" date="2023-08" db="EMBL/GenBank/DDBJ databases">
        <title>genomic of G39.</title>
        <authorList>
            <person name="Wang Y."/>
        </authorList>
    </citation>
    <scope>NUCLEOTIDE SEQUENCE [LARGE SCALE GENOMIC DNA]</scope>
    <source>
        <strain evidence="2 3">G39</strain>
    </source>
</reference>
<dbReference type="EMBL" id="JAVAIM010000001">
    <property type="protein sequence ID" value="MDP4575491.1"/>
    <property type="molecule type" value="Genomic_DNA"/>
</dbReference>
<comment type="caution">
    <text evidence="2">The sequence shown here is derived from an EMBL/GenBank/DDBJ whole genome shotgun (WGS) entry which is preliminary data.</text>
</comment>
<accession>A0ABT9HQT6</accession>
<evidence type="ECO:0000313" key="3">
    <source>
        <dbReference type="Proteomes" id="UP001240639"/>
    </source>
</evidence>
<keyword evidence="3" id="KW-1185">Reference proteome</keyword>
<feature type="transmembrane region" description="Helical" evidence="1">
    <location>
        <begin position="162"/>
        <end position="183"/>
    </location>
</feature>
<evidence type="ECO:0000256" key="1">
    <source>
        <dbReference type="SAM" id="Phobius"/>
    </source>
</evidence>
<keyword evidence="1" id="KW-0472">Membrane</keyword>
<name>A0ABT9HQT6_9SPHN</name>
<keyword evidence="1" id="KW-1133">Transmembrane helix</keyword>
<sequence length="185" mass="21009">MSAVSTDLWQRLAAHEIGPSGASLSFAQRLARENRWSAAFANRVIREYKRFCYLAKTAGHEVTPSDAVDQAWHLHLTYSRDYWETFCPKVLGAELHHGPTAGGERERTRYYDQYAATLKSYEEAFGEPPPGDIWPDAQRRFMVDPRAIRVNPHDALILPRRWIAPVGIVCLIALACVVLWMGANR</sequence>
<dbReference type="Proteomes" id="UP001240639">
    <property type="component" value="Unassembled WGS sequence"/>
</dbReference>
<evidence type="ECO:0000313" key="2">
    <source>
        <dbReference type="EMBL" id="MDP4575491.1"/>
    </source>
</evidence>